<dbReference type="PROSITE" id="PS52016">
    <property type="entry name" value="TONB_DEPENDENT_REC_3"/>
    <property type="match status" value="1"/>
</dbReference>
<dbReference type="InterPro" id="IPR039426">
    <property type="entry name" value="TonB-dep_rcpt-like"/>
</dbReference>
<keyword evidence="4 10" id="KW-1134">Transmembrane beta strand</keyword>
<dbReference type="GO" id="GO:0038023">
    <property type="term" value="F:signaling receptor activity"/>
    <property type="evidence" value="ECO:0007669"/>
    <property type="project" value="InterPro"/>
</dbReference>
<feature type="domain" description="TonB-dependent receptor plug" evidence="15">
    <location>
        <begin position="96"/>
        <end position="191"/>
    </location>
</feature>
<dbReference type="Pfam" id="PF07715">
    <property type="entry name" value="Plug"/>
    <property type="match status" value="1"/>
</dbReference>
<evidence type="ECO:0000259" key="15">
    <source>
        <dbReference type="Pfam" id="PF07715"/>
    </source>
</evidence>
<evidence type="ECO:0000313" key="17">
    <source>
        <dbReference type="Proteomes" id="UP000597459"/>
    </source>
</evidence>
<comment type="caution">
    <text evidence="16">The sequence shown here is derived from an EMBL/GenBank/DDBJ whole genome shotgun (WGS) entry which is preliminary data.</text>
</comment>
<evidence type="ECO:0000256" key="7">
    <source>
        <dbReference type="ARBA" id="ARBA00023136"/>
    </source>
</evidence>
<dbReference type="Pfam" id="PF00593">
    <property type="entry name" value="TonB_dep_Rec_b-barrel"/>
    <property type="match status" value="1"/>
</dbReference>
<evidence type="ECO:0000256" key="5">
    <source>
        <dbReference type="ARBA" id="ARBA00022692"/>
    </source>
</evidence>
<dbReference type="Proteomes" id="UP000597459">
    <property type="component" value="Unassembled WGS sequence"/>
</dbReference>
<evidence type="ECO:0000256" key="13">
    <source>
        <dbReference type="SAM" id="SignalP"/>
    </source>
</evidence>
<keyword evidence="8 16" id="KW-0675">Receptor</keyword>
<organism evidence="16 17">
    <name type="scientific">Acetobacter estunensis</name>
    <dbReference type="NCBI Taxonomy" id="104097"/>
    <lineage>
        <taxon>Bacteria</taxon>
        <taxon>Pseudomonadati</taxon>
        <taxon>Pseudomonadota</taxon>
        <taxon>Alphaproteobacteria</taxon>
        <taxon>Acetobacterales</taxon>
        <taxon>Acetobacteraceae</taxon>
        <taxon>Acetobacter</taxon>
    </lineage>
</organism>
<proteinExistence type="inferred from homology"/>
<sequence length="745" mass="81652">MTGHITSGLKEKLSNRTTFLLATALLLSLRIHPAHAAESSVNTAATPAKTRPSKTPPAETEATRVERIIVTAARGNRMYVSSGGNLGILGKKRGIDVPFSVRNYKSSLIENQQAQTLGEVLDNDPTVRTTTGYGNFAQVFQIRGNVLYGDDVSIDGLYGITPRQLVSPQLYDNVQVLNGANGFLFGAAPGGSGVGGNINLEFKHAREKDLTRVTGDYTSPGRGGGAVDISRRFGDERQFGFRFNAAGMDGYDAINFEKRDDIALGGAFDWHDEKTRINLDMAYQQQDIYGGRAGILTSGLDGVIKAPRAPSPSHNWSQKWAYSNLKYLFGMMNVEHDFDKHITAYGSFGAQSGNEMGDYSTPTLTNARTGDATIGAMSDAYNFMNESVKAGVRANYKTGPIKHEINAGADAIWQDIDSAYTMNWANTYTGNIYDTKAIKNHLEDYSGGSLKNPGRVGFNKLYSFVLSDTMKFWGDRIALTGGFRFQNILANNYDYGTGNKNASYDQHAFSPVIGLVIHPIKNFALYFNRIQGLQKGDLVGANYVNAGYSFAPYQSTQYEVGAKYDIGRFAVGLAFYQLTRRYGVAEAYGTTGQSIYTIANERAKGMELTFNGDILPGLRYNGGISLIDANTRGGPYNGKTAIGVPNYMINGNLEYDVPFLKGLTVIGRVVSTGKQQVTVSNSMHLPAWTRFDLGARYVFLVDKKPMTARFSVENINNQRYWASAYQGYLTMGEPQTFKFSLSMDL</sequence>
<dbReference type="GO" id="GO:0015344">
    <property type="term" value="F:siderophore uptake transmembrane transporter activity"/>
    <property type="evidence" value="ECO:0007669"/>
    <property type="project" value="TreeGrafter"/>
</dbReference>
<name>A0A967B7D4_9PROT</name>
<feature type="signal peptide" evidence="13">
    <location>
        <begin position="1"/>
        <end position="36"/>
    </location>
</feature>
<evidence type="ECO:0000256" key="1">
    <source>
        <dbReference type="ARBA" id="ARBA00004571"/>
    </source>
</evidence>
<protein>
    <submittedName>
        <fullName evidence="16">TonB-dependent siderophore receptor</fullName>
    </submittedName>
</protein>
<keyword evidence="17" id="KW-1185">Reference proteome</keyword>
<accession>A0A967B7D4</accession>
<dbReference type="NCBIfam" id="TIGR01783">
    <property type="entry name" value="TonB-siderophor"/>
    <property type="match status" value="1"/>
</dbReference>
<keyword evidence="7 10" id="KW-0472">Membrane</keyword>
<dbReference type="PANTHER" id="PTHR32552">
    <property type="entry name" value="FERRICHROME IRON RECEPTOR-RELATED"/>
    <property type="match status" value="1"/>
</dbReference>
<keyword evidence="3 10" id="KW-0813">Transport</keyword>
<feature type="region of interest" description="Disordered" evidence="12">
    <location>
        <begin position="37"/>
        <end position="62"/>
    </location>
</feature>
<keyword evidence="5 10" id="KW-0812">Transmembrane</keyword>
<evidence type="ECO:0000256" key="8">
    <source>
        <dbReference type="ARBA" id="ARBA00023170"/>
    </source>
</evidence>
<dbReference type="GO" id="GO:0015891">
    <property type="term" value="P:siderophore transport"/>
    <property type="evidence" value="ECO:0007669"/>
    <property type="project" value="InterPro"/>
</dbReference>
<dbReference type="Gene3D" id="2.170.130.10">
    <property type="entry name" value="TonB-dependent receptor, plug domain"/>
    <property type="match status" value="1"/>
</dbReference>
<dbReference type="InterPro" id="IPR012910">
    <property type="entry name" value="Plug_dom"/>
</dbReference>
<reference evidence="16" key="1">
    <citation type="submission" date="2019-11" db="EMBL/GenBank/DDBJ databases">
        <title>Description of new Acetobacter species.</title>
        <authorList>
            <person name="Cleenwerck I."/>
            <person name="Sombolestani A.S."/>
        </authorList>
    </citation>
    <scope>NUCLEOTIDE SEQUENCE</scope>
    <source>
        <strain evidence="16">LMG 1626</strain>
    </source>
</reference>
<dbReference type="EMBL" id="WOTH01000011">
    <property type="protein sequence ID" value="NHO53749.1"/>
    <property type="molecule type" value="Genomic_DNA"/>
</dbReference>
<comment type="similarity">
    <text evidence="2 10 11">Belongs to the TonB-dependent receptor family.</text>
</comment>
<dbReference type="RefSeq" id="WP_166314386.1">
    <property type="nucleotide sequence ID" value="NZ_WOTH01000011.1"/>
</dbReference>
<gene>
    <name evidence="16" type="ORF">GOB87_07195</name>
</gene>
<dbReference type="AlphaFoldDB" id="A0A967B7D4"/>
<keyword evidence="6 11" id="KW-0798">TonB box</keyword>
<comment type="subcellular location">
    <subcellularLocation>
        <location evidence="1 10">Cell outer membrane</location>
        <topology evidence="1 10">Multi-pass membrane protein</topology>
    </subcellularLocation>
</comment>
<dbReference type="Gene3D" id="2.40.170.20">
    <property type="entry name" value="TonB-dependent receptor, beta-barrel domain"/>
    <property type="match status" value="1"/>
</dbReference>
<evidence type="ECO:0000256" key="11">
    <source>
        <dbReference type="RuleBase" id="RU003357"/>
    </source>
</evidence>
<dbReference type="PANTHER" id="PTHR32552:SF82">
    <property type="entry name" value="FCUA PROTEIN"/>
    <property type="match status" value="1"/>
</dbReference>
<evidence type="ECO:0000256" key="12">
    <source>
        <dbReference type="SAM" id="MobiDB-lite"/>
    </source>
</evidence>
<dbReference type="InterPro" id="IPR036942">
    <property type="entry name" value="Beta-barrel_TonB_sf"/>
</dbReference>
<dbReference type="InterPro" id="IPR037066">
    <property type="entry name" value="Plug_dom_sf"/>
</dbReference>
<keyword evidence="9 10" id="KW-0998">Cell outer membrane</keyword>
<evidence type="ECO:0000259" key="14">
    <source>
        <dbReference type="Pfam" id="PF00593"/>
    </source>
</evidence>
<dbReference type="InterPro" id="IPR010105">
    <property type="entry name" value="TonB_sidphr_rcpt"/>
</dbReference>
<evidence type="ECO:0000256" key="4">
    <source>
        <dbReference type="ARBA" id="ARBA00022452"/>
    </source>
</evidence>
<feature type="chain" id="PRO_5037401036" evidence="13">
    <location>
        <begin position="37"/>
        <end position="745"/>
    </location>
</feature>
<dbReference type="SUPFAM" id="SSF56935">
    <property type="entry name" value="Porins"/>
    <property type="match status" value="1"/>
</dbReference>
<dbReference type="InterPro" id="IPR000531">
    <property type="entry name" value="Beta-barrel_TonB"/>
</dbReference>
<evidence type="ECO:0000256" key="6">
    <source>
        <dbReference type="ARBA" id="ARBA00023077"/>
    </source>
</evidence>
<dbReference type="GO" id="GO:0009279">
    <property type="term" value="C:cell outer membrane"/>
    <property type="evidence" value="ECO:0007669"/>
    <property type="project" value="UniProtKB-SubCell"/>
</dbReference>
<dbReference type="CDD" id="cd01347">
    <property type="entry name" value="ligand_gated_channel"/>
    <property type="match status" value="1"/>
</dbReference>
<evidence type="ECO:0000256" key="9">
    <source>
        <dbReference type="ARBA" id="ARBA00023237"/>
    </source>
</evidence>
<feature type="domain" description="TonB-dependent receptor-like beta-barrel" evidence="14">
    <location>
        <begin position="274"/>
        <end position="715"/>
    </location>
</feature>
<evidence type="ECO:0000256" key="10">
    <source>
        <dbReference type="PROSITE-ProRule" id="PRU01360"/>
    </source>
</evidence>
<evidence type="ECO:0000313" key="16">
    <source>
        <dbReference type="EMBL" id="NHO53749.1"/>
    </source>
</evidence>
<evidence type="ECO:0000256" key="2">
    <source>
        <dbReference type="ARBA" id="ARBA00009810"/>
    </source>
</evidence>
<evidence type="ECO:0000256" key="3">
    <source>
        <dbReference type="ARBA" id="ARBA00022448"/>
    </source>
</evidence>
<keyword evidence="13" id="KW-0732">Signal</keyword>